<sequence length="68" mass="7553">MAAQCLPNTNQLSFSCTFSTPSRFPQVNQTPLLPHPVTSIIPHSCSGAYKEGDWHASKLDQMETRMNC</sequence>
<dbReference type="Proteomes" id="UP000008827">
    <property type="component" value="Chromosome 13"/>
</dbReference>
<evidence type="ECO:0000313" key="2">
    <source>
        <dbReference type="EnsemblPlants" id="KRH21148"/>
    </source>
</evidence>
<proteinExistence type="predicted"/>
<dbReference type="InParanoid" id="A0A0R0GS90"/>
<reference evidence="1" key="3">
    <citation type="submission" date="2018-07" db="EMBL/GenBank/DDBJ databases">
        <title>WGS assembly of Glycine max.</title>
        <authorList>
            <person name="Schmutz J."/>
            <person name="Cannon S."/>
            <person name="Schlueter J."/>
            <person name="Ma J."/>
            <person name="Mitros T."/>
            <person name="Nelson W."/>
            <person name="Hyten D."/>
            <person name="Song Q."/>
            <person name="Thelen J."/>
            <person name="Cheng J."/>
            <person name="Xu D."/>
            <person name="Hellsten U."/>
            <person name="May G."/>
            <person name="Yu Y."/>
            <person name="Sakurai T."/>
            <person name="Umezawa T."/>
            <person name="Bhattacharyya M."/>
            <person name="Sandhu D."/>
            <person name="Valliyodan B."/>
            <person name="Lindquist E."/>
            <person name="Peto M."/>
            <person name="Grant D."/>
            <person name="Shu S."/>
            <person name="Goodstein D."/>
            <person name="Barry K."/>
            <person name="Futrell-Griggs M."/>
            <person name="Abernathy B."/>
            <person name="Du J."/>
            <person name="Tian Z."/>
            <person name="Zhu L."/>
            <person name="Gill N."/>
            <person name="Joshi T."/>
            <person name="Libault M."/>
            <person name="Sethuraman A."/>
            <person name="Zhang X."/>
            <person name="Shinozaki K."/>
            <person name="Nguyen H."/>
            <person name="Wing R."/>
            <person name="Cregan P."/>
            <person name="Specht J."/>
            <person name="Grimwood J."/>
            <person name="Rokhsar D."/>
            <person name="Stacey G."/>
            <person name="Shoemaker R."/>
            <person name="Jackson S."/>
        </authorList>
    </citation>
    <scope>NUCLEOTIDE SEQUENCE</scope>
    <source>
        <tissue evidence="1">Callus</tissue>
    </source>
</reference>
<reference evidence="2" key="2">
    <citation type="submission" date="2018-02" db="UniProtKB">
        <authorList>
            <consortium name="EnsemblPlants"/>
        </authorList>
    </citation>
    <scope>IDENTIFICATION</scope>
    <source>
        <strain evidence="2">Williams 82</strain>
    </source>
</reference>
<protein>
    <submittedName>
        <fullName evidence="1 2">Uncharacterized protein</fullName>
    </submittedName>
</protein>
<keyword evidence="3" id="KW-1185">Reference proteome</keyword>
<evidence type="ECO:0000313" key="3">
    <source>
        <dbReference type="Proteomes" id="UP000008827"/>
    </source>
</evidence>
<dbReference type="EMBL" id="CM000846">
    <property type="protein sequence ID" value="KRH21148.1"/>
    <property type="molecule type" value="Genomic_DNA"/>
</dbReference>
<dbReference type="AlphaFoldDB" id="A0A0R0GS90"/>
<dbReference type="Gramene" id="KRH21148">
    <property type="protein sequence ID" value="KRH21148"/>
    <property type="gene ID" value="GLYMA_13G223200"/>
</dbReference>
<dbReference type="EnsemblPlants" id="KRH21148">
    <property type="protein sequence ID" value="KRH21148"/>
    <property type="gene ID" value="GLYMA_13G223200"/>
</dbReference>
<accession>A0A0R0GS90</accession>
<name>A0A0R0GS90_SOYBN</name>
<gene>
    <name evidence="1" type="ORF">GLYMA_13G223200</name>
</gene>
<reference evidence="1 2" key="1">
    <citation type="journal article" date="2010" name="Nature">
        <title>Genome sequence of the palaeopolyploid soybean.</title>
        <authorList>
            <person name="Schmutz J."/>
            <person name="Cannon S.B."/>
            <person name="Schlueter J."/>
            <person name="Ma J."/>
            <person name="Mitros T."/>
            <person name="Nelson W."/>
            <person name="Hyten D.L."/>
            <person name="Song Q."/>
            <person name="Thelen J.J."/>
            <person name="Cheng J."/>
            <person name="Xu D."/>
            <person name="Hellsten U."/>
            <person name="May G.D."/>
            <person name="Yu Y."/>
            <person name="Sakurai T."/>
            <person name="Umezawa T."/>
            <person name="Bhattacharyya M.K."/>
            <person name="Sandhu D."/>
            <person name="Valliyodan B."/>
            <person name="Lindquist E."/>
            <person name="Peto M."/>
            <person name="Grant D."/>
            <person name="Shu S."/>
            <person name="Goodstein D."/>
            <person name="Barry K."/>
            <person name="Futrell-Griggs M."/>
            <person name="Abernathy B."/>
            <person name="Du J."/>
            <person name="Tian Z."/>
            <person name="Zhu L."/>
            <person name="Gill N."/>
            <person name="Joshi T."/>
            <person name="Libault M."/>
            <person name="Sethuraman A."/>
            <person name="Zhang X.-C."/>
            <person name="Shinozaki K."/>
            <person name="Nguyen H.T."/>
            <person name="Wing R.A."/>
            <person name="Cregan P."/>
            <person name="Specht J."/>
            <person name="Grimwood J."/>
            <person name="Rokhsar D."/>
            <person name="Stacey G."/>
            <person name="Shoemaker R.C."/>
            <person name="Jackson S.A."/>
        </authorList>
    </citation>
    <scope>NUCLEOTIDE SEQUENCE [LARGE SCALE GENOMIC DNA]</scope>
    <source>
        <strain evidence="2">cv. Williams 82</strain>
        <tissue evidence="1">Callus</tissue>
    </source>
</reference>
<organism evidence="1">
    <name type="scientific">Glycine max</name>
    <name type="common">Soybean</name>
    <name type="synonym">Glycine hispida</name>
    <dbReference type="NCBI Taxonomy" id="3847"/>
    <lineage>
        <taxon>Eukaryota</taxon>
        <taxon>Viridiplantae</taxon>
        <taxon>Streptophyta</taxon>
        <taxon>Embryophyta</taxon>
        <taxon>Tracheophyta</taxon>
        <taxon>Spermatophyta</taxon>
        <taxon>Magnoliopsida</taxon>
        <taxon>eudicotyledons</taxon>
        <taxon>Gunneridae</taxon>
        <taxon>Pentapetalae</taxon>
        <taxon>rosids</taxon>
        <taxon>fabids</taxon>
        <taxon>Fabales</taxon>
        <taxon>Fabaceae</taxon>
        <taxon>Papilionoideae</taxon>
        <taxon>50 kb inversion clade</taxon>
        <taxon>NPAAA clade</taxon>
        <taxon>indigoferoid/millettioid clade</taxon>
        <taxon>Phaseoleae</taxon>
        <taxon>Glycine</taxon>
        <taxon>Glycine subgen. Soja</taxon>
    </lineage>
</organism>
<evidence type="ECO:0000313" key="1">
    <source>
        <dbReference type="EMBL" id="KRH21148.1"/>
    </source>
</evidence>